<protein>
    <recommendedName>
        <fullName evidence="7">TIGR01777 family protein</fullName>
    </recommendedName>
</protein>
<dbReference type="Proteomes" id="UP000540568">
    <property type="component" value="Unassembled WGS sequence"/>
</dbReference>
<dbReference type="NCBIfam" id="TIGR01777">
    <property type="entry name" value="yfcH"/>
    <property type="match status" value="1"/>
</dbReference>
<dbReference type="AlphaFoldDB" id="A0A7W3JAD0"/>
<dbReference type="RefSeq" id="WP_182617746.1">
    <property type="nucleotide sequence ID" value="NZ_BAAATF010000003.1"/>
</dbReference>
<feature type="domain" description="DUF1731" evidence="4">
    <location>
        <begin position="281"/>
        <end position="326"/>
    </location>
</feature>
<accession>A0A7W3JAD0</accession>
<dbReference type="InterPro" id="IPR013549">
    <property type="entry name" value="DUF1731"/>
</dbReference>
<name>A0A7W3JAD0_9MICO</name>
<dbReference type="Pfam" id="PF01370">
    <property type="entry name" value="Epimerase"/>
    <property type="match status" value="1"/>
</dbReference>
<evidence type="ECO:0000313" key="6">
    <source>
        <dbReference type="Proteomes" id="UP000540568"/>
    </source>
</evidence>
<comment type="similarity">
    <text evidence="1">Belongs to the NAD(P)-dependent epimerase/dehydratase family. SDR39U1 subfamily.</text>
</comment>
<reference evidence="5 6" key="1">
    <citation type="submission" date="2020-07" db="EMBL/GenBank/DDBJ databases">
        <title>Sequencing the genomes of 1000 actinobacteria strains.</title>
        <authorList>
            <person name="Klenk H.-P."/>
        </authorList>
    </citation>
    <scope>NUCLEOTIDE SEQUENCE [LARGE SCALE GENOMIC DNA]</scope>
    <source>
        <strain evidence="5 6">DSM 44121</strain>
    </source>
</reference>
<dbReference type="Pfam" id="PF08338">
    <property type="entry name" value="DUF1731"/>
    <property type="match status" value="1"/>
</dbReference>
<dbReference type="InterPro" id="IPR036291">
    <property type="entry name" value="NAD(P)-bd_dom_sf"/>
</dbReference>
<sequence length="331" mass="34130">MDVAVAGSHGFIGSALVADLVARGHGVRRLVRRGTGSGGTGSGDGTGPRGTSSSDDGALRTNPTNAATDPPAVRQVLWDPRTGELAPAALEGADAVVNLAGAGVGDHRWTPAYRQKLLGSRTTTTSLLARTIARLDDPPVLVNASGTGAYGNRGDEVLTEASERGDDFLAQLVKAWENATAPAADAGARVVWLRSGIVLGASGGALGRLLPLLRLGVGGPLGSGRQWWSWITLVDEVAVIRHVIGADVRGPVNAVAPEPTTNRELTRALAKALHRPAALTVPRFALRIAVGQLAADLVASQRVVPAVLSRTGFAWTHAAPEEAARWVAARG</sequence>
<evidence type="ECO:0000259" key="3">
    <source>
        <dbReference type="Pfam" id="PF01370"/>
    </source>
</evidence>
<evidence type="ECO:0000256" key="2">
    <source>
        <dbReference type="SAM" id="MobiDB-lite"/>
    </source>
</evidence>
<proteinExistence type="inferred from homology"/>
<feature type="region of interest" description="Disordered" evidence="2">
    <location>
        <begin position="31"/>
        <end position="73"/>
    </location>
</feature>
<dbReference type="SUPFAM" id="SSF51735">
    <property type="entry name" value="NAD(P)-binding Rossmann-fold domains"/>
    <property type="match status" value="1"/>
</dbReference>
<dbReference type="EMBL" id="JACGWV010000001">
    <property type="protein sequence ID" value="MBA8809119.1"/>
    <property type="molecule type" value="Genomic_DNA"/>
</dbReference>
<dbReference type="Gene3D" id="3.40.50.720">
    <property type="entry name" value="NAD(P)-binding Rossmann-like Domain"/>
    <property type="match status" value="1"/>
</dbReference>
<gene>
    <name evidence="5" type="ORF">FHX71_003061</name>
</gene>
<keyword evidence="6" id="KW-1185">Reference proteome</keyword>
<organism evidence="5 6">
    <name type="scientific">Promicromonospora sukumoe</name>
    <dbReference type="NCBI Taxonomy" id="88382"/>
    <lineage>
        <taxon>Bacteria</taxon>
        <taxon>Bacillati</taxon>
        <taxon>Actinomycetota</taxon>
        <taxon>Actinomycetes</taxon>
        <taxon>Micrococcales</taxon>
        <taxon>Promicromonosporaceae</taxon>
        <taxon>Promicromonospora</taxon>
    </lineage>
</organism>
<evidence type="ECO:0000256" key="1">
    <source>
        <dbReference type="ARBA" id="ARBA00009353"/>
    </source>
</evidence>
<comment type="caution">
    <text evidence="5">The sequence shown here is derived from an EMBL/GenBank/DDBJ whole genome shotgun (WGS) entry which is preliminary data.</text>
</comment>
<evidence type="ECO:0000259" key="4">
    <source>
        <dbReference type="Pfam" id="PF08338"/>
    </source>
</evidence>
<dbReference type="PANTHER" id="PTHR11092">
    <property type="entry name" value="SUGAR NUCLEOTIDE EPIMERASE RELATED"/>
    <property type="match status" value="1"/>
</dbReference>
<dbReference type="PANTHER" id="PTHR11092:SF0">
    <property type="entry name" value="EPIMERASE FAMILY PROTEIN SDR39U1"/>
    <property type="match status" value="1"/>
</dbReference>
<evidence type="ECO:0008006" key="7">
    <source>
        <dbReference type="Google" id="ProtNLM"/>
    </source>
</evidence>
<evidence type="ECO:0000313" key="5">
    <source>
        <dbReference type="EMBL" id="MBA8809119.1"/>
    </source>
</evidence>
<dbReference type="InterPro" id="IPR001509">
    <property type="entry name" value="Epimerase_deHydtase"/>
</dbReference>
<feature type="domain" description="NAD-dependent epimerase/dehydratase" evidence="3">
    <location>
        <begin position="3"/>
        <end position="248"/>
    </location>
</feature>
<feature type="compositionally biased region" description="Gly residues" evidence="2">
    <location>
        <begin position="35"/>
        <end position="48"/>
    </location>
</feature>
<dbReference type="InterPro" id="IPR010099">
    <property type="entry name" value="SDR39U1"/>
</dbReference>